<dbReference type="Pfam" id="PF00672">
    <property type="entry name" value="HAMP"/>
    <property type="match status" value="1"/>
</dbReference>
<keyword evidence="4 7" id="KW-0812">Transmembrane</keyword>
<feature type="transmembrane region" description="Helical" evidence="7">
    <location>
        <begin position="171"/>
        <end position="188"/>
    </location>
</feature>
<keyword evidence="11" id="KW-1185">Reference proteome</keyword>
<evidence type="ECO:0000313" key="11">
    <source>
        <dbReference type="Proteomes" id="UP000565715"/>
    </source>
</evidence>
<name>A0A846XFN2_9NOCA</name>
<feature type="transmembrane region" description="Helical" evidence="7">
    <location>
        <begin position="194"/>
        <end position="213"/>
    </location>
</feature>
<dbReference type="InterPro" id="IPR001054">
    <property type="entry name" value="A/G_cyclase"/>
</dbReference>
<dbReference type="InterPro" id="IPR029787">
    <property type="entry name" value="Nucleotide_cyclase"/>
</dbReference>
<keyword evidence="3" id="KW-1003">Cell membrane</keyword>
<keyword evidence="5 7" id="KW-1133">Transmembrane helix</keyword>
<evidence type="ECO:0000313" key="10">
    <source>
        <dbReference type="EMBL" id="NKY34257.1"/>
    </source>
</evidence>
<dbReference type="EMBL" id="JAAXOO010000003">
    <property type="protein sequence ID" value="NKY34257.1"/>
    <property type="molecule type" value="Genomic_DNA"/>
</dbReference>
<feature type="transmembrane region" description="Helical" evidence="7">
    <location>
        <begin position="142"/>
        <end position="164"/>
    </location>
</feature>
<evidence type="ECO:0000256" key="4">
    <source>
        <dbReference type="ARBA" id="ARBA00022692"/>
    </source>
</evidence>
<comment type="similarity">
    <text evidence="2">Belongs to the adenylyl cyclase class-3 family.</text>
</comment>
<sequence length="508" mass="53925">MSDGSAVRRRPGAISRLMMWSVRARSGLSLMVIAAHFAGLAVIVTELWLIGFPSRVDTGRLGALAAVTVYPALAILAGIGLAIRDRTSYFGWLDQSRKPTPNEARRLLHLPIAVALRAIAMWTPGVVISAALLARLTTENDFVVLLAMFTIGGLESAGLTYLVVDRVIRPVVPIVAGVLGATMHWSSSVFVRVALAWAVSGAMPLSALIVVLADPASTQEHRIRTGIYLAAISLAVGVGATWALARAVATPLRALRIAVDRITQGDLDVRVPVGSASEIGRLEHSVNEMSANLRERLRLRNVFDRHVGEEVAERALAGGVDLTGDVREVTALFVDVTGSVAISTGLPPQEFVAKLNRLLATVVSATEDNDGLVNKFEGDAALCIFGAPIALADNATPALRAARRIRDEVATAGELDIGIGVARGRVFAGDLGTDTRREYTVIGDAVNAAARLTTRAKEVPRRILVSQSVVDAATADEQENWVKHGAVALRGITEPTSSWTDREPGPTP</sequence>
<accession>A0A846XFN2</accession>
<dbReference type="AlphaFoldDB" id="A0A846XFN2"/>
<feature type="transmembrane region" description="Helical" evidence="7">
    <location>
        <begin position="62"/>
        <end position="83"/>
    </location>
</feature>
<proteinExistence type="inferred from homology"/>
<evidence type="ECO:0000256" key="6">
    <source>
        <dbReference type="ARBA" id="ARBA00023136"/>
    </source>
</evidence>
<dbReference type="CDD" id="cd06225">
    <property type="entry name" value="HAMP"/>
    <property type="match status" value="1"/>
</dbReference>
<comment type="caution">
    <text evidence="10">The sequence shown here is derived from an EMBL/GenBank/DDBJ whole genome shotgun (WGS) entry which is preliminary data.</text>
</comment>
<feature type="domain" description="Guanylate cyclase" evidence="8">
    <location>
        <begin position="330"/>
        <end position="453"/>
    </location>
</feature>
<evidence type="ECO:0000256" key="2">
    <source>
        <dbReference type="ARBA" id="ARBA00005381"/>
    </source>
</evidence>
<dbReference type="Proteomes" id="UP000565715">
    <property type="component" value="Unassembled WGS sequence"/>
</dbReference>
<evidence type="ECO:0000259" key="9">
    <source>
        <dbReference type="PROSITE" id="PS50885"/>
    </source>
</evidence>
<dbReference type="GO" id="GO:0005886">
    <property type="term" value="C:plasma membrane"/>
    <property type="evidence" value="ECO:0007669"/>
    <property type="project" value="UniProtKB-SubCell"/>
</dbReference>
<dbReference type="Gene3D" id="6.10.340.10">
    <property type="match status" value="1"/>
</dbReference>
<dbReference type="RefSeq" id="WP_084471148.1">
    <property type="nucleotide sequence ID" value="NZ_JAAXOO010000003.1"/>
</dbReference>
<evidence type="ECO:0000259" key="8">
    <source>
        <dbReference type="PROSITE" id="PS50125"/>
    </source>
</evidence>
<dbReference type="SUPFAM" id="SSF158472">
    <property type="entry name" value="HAMP domain-like"/>
    <property type="match status" value="1"/>
</dbReference>
<evidence type="ECO:0000256" key="1">
    <source>
        <dbReference type="ARBA" id="ARBA00004651"/>
    </source>
</evidence>
<dbReference type="GO" id="GO:0035556">
    <property type="term" value="P:intracellular signal transduction"/>
    <property type="evidence" value="ECO:0007669"/>
    <property type="project" value="InterPro"/>
</dbReference>
<evidence type="ECO:0000256" key="7">
    <source>
        <dbReference type="SAM" id="Phobius"/>
    </source>
</evidence>
<reference evidence="10 11" key="1">
    <citation type="submission" date="2020-04" db="EMBL/GenBank/DDBJ databases">
        <title>MicrobeNet Type strains.</title>
        <authorList>
            <person name="Nicholson A.C."/>
        </authorList>
    </citation>
    <scope>NUCLEOTIDE SEQUENCE [LARGE SCALE GENOMIC DNA]</scope>
    <source>
        <strain evidence="10 11">DSM 45078</strain>
    </source>
</reference>
<keyword evidence="6 7" id="KW-0472">Membrane</keyword>
<dbReference type="InterPro" id="IPR050697">
    <property type="entry name" value="Adenylyl/Guanylyl_Cyclase_3/4"/>
</dbReference>
<dbReference type="SMART" id="SM00044">
    <property type="entry name" value="CYCc"/>
    <property type="match status" value="1"/>
</dbReference>
<protein>
    <submittedName>
        <fullName evidence="10">Adenylate/guanylate cyclase domain-containing protein</fullName>
    </submittedName>
</protein>
<comment type="subcellular location">
    <subcellularLocation>
        <location evidence="1">Cell membrane</location>
        <topology evidence="1">Multi-pass membrane protein</topology>
    </subcellularLocation>
</comment>
<dbReference type="CDD" id="cd07302">
    <property type="entry name" value="CHD"/>
    <property type="match status" value="1"/>
</dbReference>
<evidence type="ECO:0000256" key="5">
    <source>
        <dbReference type="ARBA" id="ARBA00022989"/>
    </source>
</evidence>
<dbReference type="Pfam" id="PF00211">
    <property type="entry name" value="Guanylate_cyc"/>
    <property type="match status" value="1"/>
</dbReference>
<dbReference type="PANTHER" id="PTHR43081">
    <property type="entry name" value="ADENYLATE CYCLASE, TERMINAL-DIFFERENTIATION SPECIFIC-RELATED"/>
    <property type="match status" value="1"/>
</dbReference>
<dbReference type="PROSITE" id="PS50125">
    <property type="entry name" value="GUANYLATE_CYCLASE_2"/>
    <property type="match status" value="1"/>
</dbReference>
<gene>
    <name evidence="10" type="ORF">HGA13_14375</name>
</gene>
<feature type="transmembrane region" description="Helical" evidence="7">
    <location>
        <begin position="225"/>
        <end position="245"/>
    </location>
</feature>
<feature type="transmembrane region" description="Helical" evidence="7">
    <location>
        <begin position="28"/>
        <end position="50"/>
    </location>
</feature>
<organism evidence="10 11">
    <name type="scientific">Nocardia speluncae</name>
    <dbReference type="NCBI Taxonomy" id="419477"/>
    <lineage>
        <taxon>Bacteria</taxon>
        <taxon>Bacillati</taxon>
        <taxon>Actinomycetota</taxon>
        <taxon>Actinomycetes</taxon>
        <taxon>Mycobacteriales</taxon>
        <taxon>Nocardiaceae</taxon>
        <taxon>Nocardia</taxon>
    </lineage>
</organism>
<dbReference type="GO" id="GO:0004016">
    <property type="term" value="F:adenylate cyclase activity"/>
    <property type="evidence" value="ECO:0007669"/>
    <property type="project" value="UniProtKB-ARBA"/>
</dbReference>
<dbReference type="SUPFAM" id="SSF55073">
    <property type="entry name" value="Nucleotide cyclase"/>
    <property type="match status" value="1"/>
</dbReference>
<dbReference type="PROSITE" id="PS50885">
    <property type="entry name" value="HAMP"/>
    <property type="match status" value="1"/>
</dbReference>
<dbReference type="GO" id="GO:0006171">
    <property type="term" value="P:cAMP biosynthetic process"/>
    <property type="evidence" value="ECO:0007669"/>
    <property type="project" value="TreeGrafter"/>
</dbReference>
<dbReference type="Gene3D" id="3.30.70.1230">
    <property type="entry name" value="Nucleotide cyclase"/>
    <property type="match status" value="1"/>
</dbReference>
<dbReference type="SMART" id="SM00304">
    <property type="entry name" value="HAMP"/>
    <property type="match status" value="1"/>
</dbReference>
<feature type="domain" description="HAMP" evidence="9">
    <location>
        <begin position="246"/>
        <end position="298"/>
    </location>
</feature>
<dbReference type="InterPro" id="IPR003660">
    <property type="entry name" value="HAMP_dom"/>
</dbReference>
<dbReference type="PANTHER" id="PTHR43081:SF17">
    <property type="entry name" value="BLL5647 PROTEIN"/>
    <property type="match status" value="1"/>
</dbReference>
<feature type="transmembrane region" description="Helical" evidence="7">
    <location>
        <begin position="114"/>
        <end position="136"/>
    </location>
</feature>
<evidence type="ECO:0000256" key="3">
    <source>
        <dbReference type="ARBA" id="ARBA00022475"/>
    </source>
</evidence>